<evidence type="ECO:0000256" key="7">
    <source>
        <dbReference type="ARBA" id="ARBA00022918"/>
    </source>
</evidence>
<name>A0A0A9A0M3_ARUDO</name>
<keyword evidence="7" id="KW-0695">RNA-directed DNA polymerase</keyword>
<dbReference type="GO" id="GO:0003887">
    <property type="term" value="F:DNA-directed DNA polymerase activity"/>
    <property type="evidence" value="ECO:0007669"/>
    <property type="project" value="UniProtKB-KW"/>
</dbReference>
<evidence type="ECO:0000256" key="9">
    <source>
        <dbReference type="ARBA" id="ARBA00023125"/>
    </source>
</evidence>
<keyword evidence="8" id="KW-0239">DNA-directed DNA polymerase</keyword>
<reference evidence="14" key="2">
    <citation type="journal article" date="2015" name="Data Brief">
        <title>Shoot transcriptome of the giant reed, Arundo donax.</title>
        <authorList>
            <person name="Barrero R.A."/>
            <person name="Guerrero F.D."/>
            <person name="Moolhuijzen P."/>
            <person name="Goolsby J.A."/>
            <person name="Tidwell J."/>
            <person name="Bellgard S.E."/>
            <person name="Bellgard M.I."/>
        </authorList>
    </citation>
    <scope>NUCLEOTIDE SEQUENCE</scope>
    <source>
        <tissue evidence="14">Shoot tissue taken approximately 20 cm above the soil surface</tissue>
    </source>
</reference>
<dbReference type="InterPro" id="IPR041577">
    <property type="entry name" value="RT_RNaseH_2"/>
</dbReference>
<evidence type="ECO:0000256" key="12">
    <source>
        <dbReference type="SAM" id="Coils"/>
    </source>
</evidence>
<keyword evidence="12" id="KW-0175">Coiled coil</keyword>
<keyword evidence="11" id="KW-0511">Multifunctional enzyme</keyword>
<feature type="domain" description="Integrase catalytic" evidence="13">
    <location>
        <begin position="288"/>
        <end position="452"/>
    </location>
</feature>
<organism evidence="14">
    <name type="scientific">Arundo donax</name>
    <name type="common">Giant reed</name>
    <name type="synonym">Donax arundinaceus</name>
    <dbReference type="NCBI Taxonomy" id="35708"/>
    <lineage>
        <taxon>Eukaryota</taxon>
        <taxon>Viridiplantae</taxon>
        <taxon>Streptophyta</taxon>
        <taxon>Embryophyta</taxon>
        <taxon>Tracheophyta</taxon>
        <taxon>Spermatophyta</taxon>
        <taxon>Magnoliopsida</taxon>
        <taxon>Liliopsida</taxon>
        <taxon>Poales</taxon>
        <taxon>Poaceae</taxon>
        <taxon>PACMAD clade</taxon>
        <taxon>Arundinoideae</taxon>
        <taxon>Arundineae</taxon>
        <taxon>Arundo</taxon>
    </lineage>
</organism>
<keyword evidence="9" id="KW-0238">DNA-binding</keyword>
<dbReference type="GO" id="GO:0003964">
    <property type="term" value="F:RNA-directed DNA polymerase activity"/>
    <property type="evidence" value="ECO:0007669"/>
    <property type="project" value="UniProtKB-KW"/>
</dbReference>
<evidence type="ECO:0000313" key="14">
    <source>
        <dbReference type="EMBL" id="JAD44606.1"/>
    </source>
</evidence>
<dbReference type="PROSITE" id="PS50994">
    <property type="entry name" value="INTEGRASE"/>
    <property type="match status" value="1"/>
</dbReference>
<dbReference type="GO" id="GO:0006310">
    <property type="term" value="P:DNA recombination"/>
    <property type="evidence" value="ECO:0007669"/>
    <property type="project" value="UniProtKB-KW"/>
</dbReference>
<dbReference type="GO" id="GO:0015074">
    <property type="term" value="P:DNA integration"/>
    <property type="evidence" value="ECO:0007669"/>
    <property type="project" value="UniProtKB-KW"/>
</dbReference>
<dbReference type="PANTHER" id="PTHR37984">
    <property type="entry name" value="PROTEIN CBG26694"/>
    <property type="match status" value="1"/>
</dbReference>
<dbReference type="InterPro" id="IPR012337">
    <property type="entry name" value="RNaseH-like_sf"/>
</dbReference>
<keyword evidence="8" id="KW-0548">Nucleotidyltransferase</keyword>
<reference evidence="14" key="1">
    <citation type="submission" date="2014-09" db="EMBL/GenBank/DDBJ databases">
        <authorList>
            <person name="Magalhaes I.L.F."/>
            <person name="Oliveira U."/>
            <person name="Santos F.R."/>
            <person name="Vidigal T.H.D.A."/>
            <person name="Brescovit A.D."/>
            <person name="Santos A.J."/>
        </authorList>
    </citation>
    <scope>NUCLEOTIDE SEQUENCE</scope>
    <source>
        <tissue evidence="14">Shoot tissue taken approximately 20 cm above the soil surface</tissue>
    </source>
</reference>
<keyword evidence="4" id="KW-0378">Hydrolase</keyword>
<dbReference type="GO" id="GO:0006508">
    <property type="term" value="P:proteolysis"/>
    <property type="evidence" value="ECO:0007669"/>
    <property type="project" value="UniProtKB-KW"/>
</dbReference>
<accession>A0A0A9A0M3</accession>
<protein>
    <recommendedName>
        <fullName evidence="13">Integrase catalytic domain-containing protein</fullName>
    </recommendedName>
</protein>
<dbReference type="SUPFAM" id="SSF56672">
    <property type="entry name" value="DNA/RNA polymerases"/>
    <property type="match status" value="1"/>
</dbReference>
<dbReference type="Pfam" id="PF17921">
    <property type="entry name" value="Integrase_H2C2"/>
    <property type="match status" value="1"/>
</dbReference>
<dbReference type="Gene3D" id="2.40.50.40">
    <property type="match status" value="1"/>
</dbReference>
<dbReference type="CDD" id="cd09274">
    <property type="entry name" value="RNase_HI_RT_Ty3"/>
    <property type="match status" value="1"/>
</dbReference>
<dbReference type="Pfam" id="PF17919">
    <property type="entry name" value="RT_RNaseH_2"/>
    <property type="match status" value="1"/>
</dbReference>
<evidence type="ECO:0000256" key="4">
    <source>
        <dbReference type="ARBA" id="ARBA00022801"/>
    </source>
</evidence>
<dbReference type="AlphaFoldDB" id="A0A0A9A0M3"/>
<dbReference type="FunFam" id="3.30.420.10:FF:000032">
    <property type="entry name" value="Retrovirus-related Pol polyprotein from transposon 297-like Protein"/>
    <property type="match status" value="1"/>
</dbReference>
<keyword evidence="8" id="KW-0808">Transferase</keyword>
<dbReference type="GO" id="GO:0003677">
    <property type="term" value="F:DNA binding"/>
    <property type="evidence" value="ECO:0007669"/>
    <property type="project" value="UniProtKB-KW"/>
</dbReference>
<evidence type="ECO:0000256" key="2">
    <source>
        <dbReference type="ARBA" id="ARBA00022723"/>
    </source>
</evidence>
<dbReference type="Pfam" id="PF24626">
    <property type="entry name" value="SH3_Tf2-1"/>
    <property type="match status" value="1"/>
</dbReference>
<dbReference type="InterPro" id="IPR001584">
    <property type="entry name" value="Integrase_cat-core"/>
</dbReference>
<keyword evidence="2" id="KW-0479">Metal-binding</keyword>
<evidence type="ECO:0000256" key="11">
    <source>
        <dbReference type="ARBA" id="ARBA00023268"/>
    </source>
</evidence>
<dbReference type="InterPro" id="IPR056924">
    <property type="entry name" value="SH3_Tf2-1"/>
</dbReference>
<evidence type="ECO:0000259" key="13">
    <source>
        <dbReference type="PROSITE" id="PS50994"/>
    </source>
</evidence>
<dbReference type="InterPro" id="IPR016197">
    <property type="entry name" value="Chromo-like_dom_sf"/>
</dbReference>
<evidence type="ECO:0000256" key="1">
    <source>
        <dbReference type="ARBA" id="ARBA00022670"/>
    </source>
</evidence>
<dbReference type="Gene3D" id="3.30.420.10">
    <property type="entry name" value="Ribonuclease H-like superfamily/Ribonuclease H"/>
    <property type="match status" value="1"/>
</dbReference>
<dbReference type="EMBL" id="GBRH01253289">
    <property type="protein sequence ID" value="JAD44606.1"/>
    <property type="molecule type" value="Transcribed_RNA"/>
</dbReference>
<evidence type="ECO:0000256" key="3">
    <source>
        <dbReference type="ARBA" id="ARBA00022750"/>
    </source>
</evidence>
<keyword evidence="6" id="KW-0229">DNA integration</keyword>
<dbReference type="SUPFAM" id="SSF53098">
    <property type="entry name" value="Ribonuclease H-like"/>
    <property type="match status" value="1"/>
</dbReference>
<evidence type="ECO:0000256" key="6">
    <source>
        <dbReference type="ARBA" id="ARBA00022908"/>
    </source>
</evidence>
<dbReference type="Gene3D" id="3.10.20.370">
    <property type="match status" value="1"/>
</dbReference>
<keyword evidence="5" id="KW-0460">Magnesium</keyword>
<proteinExistence type="predicted"/>
<keyword evidence="3" id="KW-0064">Aspartyl protease</keyword>
<dbReference type="InterPro" id="IPR041588">
    <property type="entry name" value="Integrase_H2C2"/>
</dbReference>
<feature type="coiled-coil region" evidence="12">
    <location>
        <begin position="470"/>
        <end position="500"/>
    </location>
</feature>
<dbReference type="SUPFAM" id="SSF54160">
    <property type="entry name" value="Chromo domain-like"/>
    <property type="match status" value="1"/>
</dbReference>
<dbReference type="GO" id="GO:0004190">
    <property type="term" value="F:aspartic-type endopeptidase activity"/>
    <property type="evidence" value="ECO:0007669"/>
    <property type="project" value="UniProtKB-KW"/>
</dbReference>
<sequence length="646" mass="74118">MFDCLKKGDFIWQQDQQNAFQKIKEALSNSPVLALPDFTKPFILEADASGKSIGAVLMQEGRPLSFLSKSIGPKAAAMSTYDKEAMAILEAIKKWRHYLAESTLIIRTDQQSLKYLSDQRLIEGIQHKLLLKLMNYNYKIEYKKGRENKAADALSRKPQPEIMMAISTSVPLWISDVLKSYEGDTKCKELLEQLSFNPQSFPNYTLTNGIMRFKGKIFVGNQTELKQQLITTFHDSELGGHSGERATYKRLKALFHWPGMRSEIISFVKQCPTCQKNKSEHVPYPGLLQPLPIPDMAWQHVTMDFVEGLPKSESKDTILVMVDKLTKYAHFVALSHPFTVNTIVQVFLDTVFKLHGLPLAIITDRDRIFTSKLWQDLFKALGVKLKFSSAYHPQTDGQTERVNQCLENYLRCMVFQCPRKWKTRLSLAEWWYNTSFHTALKMTPFQALYGIPPPMITEGTLPDDAVTEAKDLMQAKILALQNIRENLQQAQNRMKKYADRHRTERMLNTGDMVYLKVQPYRHTTLGIHSSLKLHSKYYGPFRVLQRIGQVAYKLLLPTGCAMHPVFHVSQLKKHIGPKVVPQEGLPLTDSEGNIKMAPMAILERRLIPRNNEPVVQWLIQWVNLPPAAATWEDADFIRKIFPEFHP</sequence>
<evidence type="ECO:0000256" key="5">
    <source>
        <dbReference type="ARBA" id="ARBA00022842"/>
    </source>
</evidence>
<dbReference type="PANTHER" id="PTHR37984:SF5">
    <property type="entry name" value="PROTEIN NYNRIN-LIKE"/>
    <property type="match status" value="1"/>
</dbReference>
<evidence type="ECO:0000256" key="10">
    <source>
        <dbReference type="ARBA" id="ARBA00023172"/>
    </source>
</evidence>
<dbReference type="GO" id="GO:0046872">
    <property type="term" value="F:metal ion binding"/>
    <property type="evidence" value="ECO:0007669"/>
    <property type="project" value="UniProtKB-KW"/>
</dbReference>
<dbReference type="InterPro" id="IPR036397">
    <property type="entry name" value="RNaseH_sf"/>
</dbReference>
<keyword evidence="1" id="KW-0645">Protease</keyword>
<evidence type="ECO:0000256" key="8">
    <source>
        <dbReference type="ARBA" id="ARBA00022932"/>
    </source>
</evidence>
<dbReference type="InterPro" id="IPR043502">
    <property type="entry name" value="DNA/RNA_pol_sf"/>
</dbReference>
<keyword evidence="10" id="KW-0233">DNA recombination</keyword>
<dbReference type="Gene3D" id="1.10.340.70">
    <property type="match status" value="1"/>
</dbReference>
<dbReference type="Pfam" id="PF00665">
    <property type="entry name" value="rve"/>
    <property type="match status" value="1"/>
</dbReference>
<dbReference type="InterPro" id="IPR050951">
    <property type="entry name" value="Retrovirus_Pol_polyprotein"/>
</dbReference>